<comment type="caution">
    <text evidence="1">The sequence shown here is derived from an EMBL/GenBank/DDBJ whole genome shotgun (WGS) entry which is preliminary data.</text>
</comment>
<accession>A0A4Y2MHW5</accession>
<evidence type="ECO:0000313" key="2">
    <source>
        <dbReference type="Proteomes" id="UP000499080"/>
    </source>
</evidence>
<protein>
    <submittedName>
        <fullName evidence="1">Uncharacterized protein</fullName>
    </submittedName>
</protein>
<reference evidence="1 2" key="1">
    <citation type="journal article" date="2019" name="Sci. Rep.">
        <title>Orb-weaving spider Araneus ventricosus genome elucidates the spidroin gene catalogue.</title>
        <authorList>
            <person name="Kono N."/>
            <person name="Nakamura H."/>
            <person name="Ohtoshi R."/>
            <person name="Moran D.A.P."/>
            <person name="Shinohara A."/>
            <person name="Yoshida Y."/>
            <person name="Fujiwara M."/>
            <person name="Mori M."/>
            <person name="Tomita M."/>
            <person name="Arakawa K."/>
        </authorList>
    </citation>
    <scope>NUCLEOTIDE SEQUENCE [LARGE SCALE GENOMIC DNA]</scope>
</reference>
<keyword evidence="2" id="KW-1185">Reference proteome</keyword>
<dbReference type="PANTHER" id="PTHR10492">
    <property type="match status" value="1"/>
</dbReference>
<organism evidence="1 2">
    <name type="scientific">Araneus ventricosus</name>
    <name type="common">Orbweaver spider</name>
    <name type="synonym">Epeira ventricosa</name>
    <dbReference type="NCBI Taxonomy" id="182803"/>
    <lineage>
        <taxon>Eukaryota</taxon>
        <taxon>Metazoa</taxon>
        <taxon>Ecdysozoa</taxon>
        <taxon>Arthropoda</taxon>
        <taxon>Chelicerata</taxon>
        <taxon>Arachnida</taxon>
        <taxon>Araneae</taxon>
        <taxon>Araneomorphae</taxon>
        <taxon>Entelegynae</taxon>
        <taxon>Araneoidea</taxon>
        <taxon>Araneidae</taxon>
        <taxon>Araneus</taxon>
    </lineage>
</organism>
<gene>
    <name evidence="1" type="ORF">AVEN_122813_1</name>
</gene>
<proteinExistence type="predicted"/>
<dbReference type="Proteomes" id="UP000499080">
    <property type="component" value="Unassembled WGS sequence"/>
</dbReference>
<sequence length="123" mass="13796">MVHGPCGSINPHSPFITDGICTKQYPRPFLKETQTGQGGNLLYRHRSSEDGGVTANISFRRLEVSVDNTWYCPLLTKNLNAHINVEYCNSVKSIKYVCKYVSKGSDMGVFELNSVENDLNEIH</sequence>
<evidence type="ECO:0000313" key="1">
    <source>
        <dbReference type="EMBL" id="GBN26054.1"/>
    </source>
</evidence>
<dbReference type="PANTHER" id="PTHR10492:SF57">
    <property type="entry name" value="ATP-DEPENDENT DNA HELICASE"/>
    <property type="match status" value="1"/>
</dbReference>
<dbReference type="OrthoDB" id="6426547at2759"/>
<dbReference type="EMBL" id="BGPR01007331">
    <property type="protein sequence ID" value="GBN26054.1"/>
    <property type="molecule type" value="Genomic_DNA"/>
</dbReference>
<name>A0A4Y2MHW5_ARAVE</name>
<dbReference type="AlphaFoldDB" id="A0A4Y2MHW5"/>